<dbReference type="EMBL" id="JRPY01000090">
    <property type="protein sequence ID" value="KJX74774.1"/>
    <property type="molecule type" value="Genomic_DNA"/>
</dbReference>
<reference evidence="8 9" key="1">
    <citation type="journal article" date="2015" name="Proc. Natl. Acad. Sci. U.S.A.">
        <title>Insight into the evolution and origin of leprosy bacilli from the genome sequence of Mycobacterium lepromatosis.</title>
        <authorList>
            <person name="Singh P."/>
            <person name="Benjak A."/>
            <person name="Schuenemann V.J."/>
            <person name="Herbig A."/>
            <person name="Avanzi C."/>
            <person name="Busso P."/>
            <person name="Nieselt K."/>
            <person name="Krause J."/>
            <person name="Vera-Cabrera L."/>
            <person name="Cole S.T."/>
        </authorList>
    </citation>
    <scope>NUCLEOTIDE SEQUENCE [LARGE SCALE GENOMIC DNA]</scope>
    <source>
        <strain evidence="8 9">Mx1-22A</strain>
    </source>
</reference>
<dbReference type="PANTHER" id="PTHR46696:SF1">
    <property type="entry name" value="CYTOCHROME P450 YJIB-RELATED"/>
    <property type="match status" value="1"/>
</dbReference>
<dbReference type="SUPFAM" id="SSF48264">
    <property type="entry name" value="Cytochrome P450"/>
    <property type="match status" value="1"/>
</dbReference>
<evidence type="ECO:0000313" key="8">
    <source>
        <dbReference type="EMBL" id="KJX74774.1"/>
    </source>
</evidence>
<evidence type="ECO:0000256" key="5">
    <source>
        <dbReference type="ARBA" id="ARBA00023002"/>
    </source>
</evidence>
<dbReference type="GO" id="GO:0020037">
    <property type="term" value="F:heme binding"/>
    <property type="evidence" value="ECO:0007669"/>
    <property type="project" value="InterPro"/>
</dbReference>
<dbReference type="Pfam" id="PF00067">
    <property type="entry name" value="p450"/>
    <property type="match status" value="1"/>
</dbReference>
<keyword evidence="9" id="KW-1185">Reference proteome</keyword>
<sequence length="437" mass="47544">MMRTCAPTRTSVYVYTSIECLSHNRPMGHNPPSLVEAQMLLLRLIDPGTRADPFPVYRALIDYGPMQLPGMPLTVFSSFSDCDEALRHPLSASDRLKATLAQQAIAAGAEPRPFYASSFMFLDPPDHTRLRRLVSKAFAPKVVQALEGDIVTLVDSLLDKGAAAGQFDVIADLAFPLAVAVICRLLGVPYEDAPEFGRVSALLVQSVDPFITITGEPPEATEERLRAGVWLRDYLEKLVKCRRGTPGEDLISRLIELDESGDQLTEEEIIATCGLLLVAGHETTVNLIANAVLALLRNPSQWKALSNNPQRAPLVVEETLRYDPAIHLIGRVAAKDMTIGQTTLTKGDTMVLLLAAANRDPAVYSRPDEFDPDRPSSRHLAFAVGSHFCLGAALARLEATVTLSAISARFPQVQLAGELVYKPNVAMRGMSALPVQV</sequence>
<comment type="cofactor">
    <cofactor evidence="1">
        <name>heme</name>
        <dbReference type="ChEBI" id="CHEBI:30413"/>
    </cofactor>
</comment>
<name>A0A0F4EPM4_9MYCO</name>
<dbReference type="FunFam" id="1.10.630.10:FF:000018">
    <property type="entry name" value="Cytochrome P450 monooxygenase"/>
    <property type="match status" value="1"/>
</dbReference>
<dbReference type="InterPro" id="IPR002397">
    <property type="entry name" value="Cyt_P450_B"/>
</dbReference>
<evidence type="ECO:0000256" key="1">
    <source>
        <dbReference type="ARBA" id="ARBA00001971"/>
    </source>
</evidence>
<dbReference type="InterPro" id="IPR036396">
    <property type="entry name" value="Cyt_P450_sf"/>
</dbReference>
<keyword evidence="6" id="KW-0408">Iron</keyword>
<dbReference type="GO" id="GO:0016705">
    <property type="term" value="F:oxidoreductase activity, acting on paired donors, with incorporation or reduction of molecular oxygen"/>
    <property type="evidence" value="ECO:0007669"/>
    <property type="project" value="InterPro"/>
</dbReference>
<accession>A0A0F4EPM4</accession>
<evidence type="ECO:0000256" key="2">
    <source>
        <dbReference type="ARBA" id="ARBA00010617"/>
    </source>
</evidence>
<keyword evidence="7" id="KW-0503">Monooxygenase</keyword>
<dbReference type="STRING" id="480418.GCA_000975265_02903"/>
<dbReference type="PRINTS" id="PR00385">
    <property type="entry name" value="P450"/>
</dbReference>
<evidence type="ECO:0000256" key="7">
    <source>
        <dbReference type="ARBA" id="ARBA00023033"/>
    </source>
</evidence>
<keyword evidence="3" id="KW-0349">Heme</keyword>
<dbReference type="Proteomes" id="UP000053699">
    <property type="component" value="Unassembled WGS sequence"/>
</dbReference>
<evidence type="ECO:0000313" key="9">
    <source>
        <dbReference type="Proteomes" id="UP000053699"/>
    </source>
</evidence>
<evidence type="ECO:0000256" key="3">
    <source>
        <dbReference type="ARBA" id="ARBA00022617"/>
    </source>
</evidence>
<dbReference type="GO" id="GO:0004497">
    <property type="term" value="F:monooxygenase activity"/>
    <property type="evidence" value="ECO:0007669"/>
    <property type="project" value="UniProtKB-KW"/>
</dbReference>
<dbReference type="PRINTS" id="PR00359">
    <property type="entry name" value="BP450"/>
</dbReference>
<evidence type="ECO:0000256" key="6">
    <source>
        <dbReference type="ARBA" id="ARBA00023004"/>
    </source>
</evidence>
<protein>
    <submittedName>
        <fullName evidence="8">Cytochrome p450</fullName>
    </submittedName>
</protein>
<evidence type="ECO:0000256" key="4">
    <source>
        <dbReference type="ARBA" id="ARBA00022723"/>
    </source>
</evidence>
<dbReference type="PANTHER" id="PTHR46696">
    <property type="entry name" value="P450, PUTATIVE (EUROFUNG)-RELATED"/>
    <property type="match status" value="1"/>
</dbReference>
<comment type="similarity">
    <text evidence="2">Belongs to the cytochrome P450 family.</text>
</comment>
<dbReference type="InterPro" id="IPR001128">
    <property type="entry name" value="Cyt_P450"/>
</dbReference>
<gene>
    <name evidence="8" type="ORF">MLPM_2088</name>
</gene>
<proteinExistence type="inferred from homology"/>
<dbReference type="GO" id="GO:0005506">
    <property type="term" value="F:iron ion binding"/>
    <property type="evidence" value="ECO:0007669"/>
    <property type="project" value="InterPro"/>
</dbReference>
<keyword evidence="5" id="KW-0560">Oxidoreductase</keyword>
<keyword evidence="4" id="KW-0479">Metal-binding</keyword>
<dbReference type="PATRIC" id="fig|480418.6.peg.4322"/>
<dbReference type="CDD" id="cd20625">
    <property type="entry name" value="CYP164-like"/>
    <property type="match status" value="1"/>
</dbReference>
<comment type="caution">
    <text evidence="8">The sequence shown here is derived from an EMBL/GenBank/DDBJ whole genome shotgun (WGS) entry which is preliminary data.</text>
</comment>
<organism evidence="8 9">
    <name type="scientific">Mycobacterium lepromatosis</name>
    <dbReference type="NCBI Taxonomy" id="480418"/>
    <lineage>
        <taxon>Bacteria</taxon>
        <taxon>Bacillati</taxon>
        <taxon>Actinomycetota</taxon>
        <taxon>Actinomycetes</taxon>
        <taxon>Mycobacteriales</taxon>
        <taxon>Mycobacteriaceae</taxon>
        <taxon>Mycobacterium</taxon>
    </lineage>
</organism>
<dbReference type="AlphaFoldDB" id="A0A0F4EPM4"/>
<dbReference type="Gene3D" id="1.10.630.10">
    <property type="entry name" value="Cytochrome P450"/>
    <property type="match status" value="1"/>
</dbReference>